<dbReference type="Proteomes" id="UP000215181">
    <property type="component" value="Unassembled WGS sequence"/>
</dbReference>
<dbReference type="EMBL" id="NOIH01000008">
    <property type="protein sequence ID" value="OYD54183.1"/>
    <property type="molecule type" value="Genomic_DNA"/>
</dbReference>
<evidence type="ECO:0000256" key="2">
    <source>
        <dbReference type="ARBA" id="ARBA00004651"/>
    </source>
</evidence>
<evidence type="ECO:0000256" key="3">
    <source>
        <dbReference type="ARBA" id="ARBA00007931"/>
    </source>
</evidence>
<sequence length="219" mass="23219">MDSLISTLAIWALPVLLAITLHEAAHGYVARHFGDPTADLAGRITLNPLRHIDPVGTVLVPAGILALSTLFGGGGILFGWAKPVPVNFGRLRNPKADMLWVAAAGPATNLAMAIGWAILFRIAIAGEPGAYTLPMMKMADAGMQINAVLMVLNLLPIPPLDGGRIAVSLLPHRLAWSFARLEPYGFPILLVLLFTGVLGTILWPLIAGFRFLLGALIGI</sequence>
<keyword evidence="8" id="KW-0378">Hydrolase</keyword>
<evidence type="ECO:0000256" key="4">
    <source>
        <dbReference type="ARBA" id="ARBA00022475"/>
    </source>
</evidence>
<keyword evidence="6 13" id="KW-0812">Transmembrane</keyword>
<evidence type="ECO:0000256" key="6">
    <source>
        <dbReference type="ARBA" id="ARBA00022692"/>
    </source>
</evidence>
<organism evidence="15 16">
    <name type="scientific">Thauera propionica</name>
    <dbReference type="NCBI Taxonomy" id="2019431"/>
    <lineage>
        <taxon>Bacteria</taxon>
        <taxon>Pseudomonadati</taxon>
        <taxon>Pseudomonadota</taxon>
        <taxon>Betaproteobacteria</taxon>
        <taxon>Rhodocyclales</taxon>
        <taxon>Zoogloeaceae</taxon>
        <taxon>Thauera</taxon>
    </lineage>
</organism>
<evidence type="ECO:0000256" key="13">
    <source>
        <dbReference type="SAM" id="Phobius"/>
    </source>
</evidence>
<comment type="caution">
    <text evidence="15">The sequence shown here is derived from an EMBL/GenBank/DDBJ whole genome shotgun (WGS) entry which is preliminary data.</text>
</comment>
<keyword evidence="11" id="KW-0482">Metalloprotease</keyword>
<name>A0A235EZI0_9RHOO</name>
<comment type="similarity">
    <text evidence="3">Belongs to the peptidase M50B family.</text>
</comment>
<evidence type="ECO:0000259" key="14">
    <source>
        <dbReference type="Pfam" id="PF02163"/>
    </source>
</evidence>
<dbReference type="GO" id="GO:0006508">
    <property type="term" value="P:proteolysis"/>
    <property type="evidence" value="ECO:0007669"/>
    <property type="project" value="UniProtKB-KW"/>
</dbReference>
<dbReference type="InterPro" id="IPR052348">
    <property type="entry name" value="Metallopeptidase_M50B"/>
</dbReference>
<feature type="transmembrane region" description="Helical" evidence="13">
    <location>
        <begin position="184"/>
        <end position="206"/>
    </location>
</feature>
<dbReference type="OrthoDB" id="9800627at2"/>
<dbReference type="InterPro" id="IPR044537">
    <property type="entry name" value="Rip2-like"/>
</dbReference>
<evidence type="ECO:0000256" key="12">
    <source>
        <dbReference type="ARBA" id="ARBA00023136"/>
    </source>
</evidence>
<feature type="transmembrane region" description="Helical" evidence="13">
    <location>
        <begin position="99"/>
        <end position="124"/>
    </location>
</feature>
<proteinExistence type="inferred from homology"/>
<keyword evidence="12 13" id="KW-0472">Membrane</keyword>
<dbReference type="GO" id="GO:0046872">
    <property type="term" value="F:metal ion binding"/>
    <property type="evidence" value="ECO:0007669"/>
    <property type="project" value="UniProtKB-KW"/>
</dbReference>
<keyword evidence="5 15" id="KW-0645">Protease</keyword>
<comment type="subcellular location">
    <subcellularLocation>
        <location evidence="2">Cell membrane</location>
        <topology evidence="2">Multi-pass membrane protein</topology>
    </subcellularLocation>
</comment>
<feature type="transmembrane region" description="Helical" evidence="13">
    <location>
        <begin position="144"/>
        <end position="163"/>
    </location>
</feature>
<evidence type="ECO:0000313" key="16">
    <source>
        <dbReference type="Proteomes" id="UP000215181"/>
    </source>
</evidence>
<comment type="cofactor">
    <cofactor evidence="1">
        <name>Zn(2+)</name>
        <dbReference type="ChEBI" id="CHEBI:29105"/>
    </cofactor>
</comment>
<evidence type="ECO:0000313" key="15">
    <source>
        <dbReference type="EMBL" id="OYD54183.1"/>
    </source>
</evidence>
<dbReference type="PANTHER" id="PTHR35864:SF1">
    <property type="entry name" value="ZINC METALLOPROTEASE YWHC-RELATED"/>
    <property type="match status" value="1"/>
</dbReference>
<feature type="transmembrane region" description="Helical" evidence="13">
    <location>
        <begin position="58"/>
        <end position="78"/>
    </location>
</feature>
<dbReference type="Pfam" id="PF02163">
    <property type="entry name" value="Peptidase_M50"/>
    <property type="match status" value="1"/>
</dbReference>
<protein>
    <submittedName>
        <fullName evidence="15">Site-2 protease family protein</fullName>
    </submittedName>
</protein>
<dbReference type="GO" id="GO:0005886">
    <property type="term" value="C:plasma membrane"/>
    <property type="evidence" value="ECO:0007669"/>
    <property type="project" value="UniProtKB-SubCell"/>
</dbReference>
<dbReference type="CDD" id="cd06158">
    <property type="entry name" value="S2P-M50_like_1"/>
    <property type="match status" value="1"/>
</dbReference>
<accession>A0A235EZI0</accession>
<evidence type="ECO:0000256" key="10">
    <source>
        <dbReference type="ARBA" id="ARBA00022989"/>
    </source>
</evidence>
<keyword evidence="4" id="KW-1003">Cell membrane</keyword>
<evidence type="ECO:0000256" key="5">
    <source>
        <dbReference type="ARBA" id="ARBA00022670"/>
    </source>
</evidence>
<keyword evidence="9" id="KW-0862">Zinc</keyword>
<dbReference type="AlphaFoldDB" id="A0A235EZI0"/>
<dbReference type="GO" id="GO:0008237">
    <property type="term" value="F:metallopeptidase activity"/>
    <property type="evidence" value="ECO:0007669"/>
    <property type="project" value="UniProtKB-KW"/>
</dbReference>
<keyword evidence="16" id="KW-1185">Reference proteome</keyword>
<reference evidence="15 16" key="1">
    <citation type="submission" date="2017-07" db="EMBL/GenBank/DDBJ databases">
        <title>Thauera sp. KNDSS-Mac4 genome sequence and assembly.</title>
        <authorList>
            <person name="Mayilraj S."/>
        </authorList>
    </citation>
    <scope>NUCLEOTIDE SEQUENCE [LARGE SCALE GENOMIC DNA]</scope>
    <source>
        <strain evidence="15 16">KNDSS-Mac4</strain>
    </source>
</reference>
<keyword evidence="10 13" id="KW-1133">Transmembrane helix</keyword>
<evidence type="ECO:0000256" key="8">
    <source>
        <dbReference type="ARBA" id="ARBA00022801"/>
    </source>
</evidence>
<evidence type="ECO:0000256" key="11">
    <source>
        <dbReference type="ARBA" id="ARBA00023049"/>
    </source>
</evidence>
<keyword evidence="7" id="KW-0479">Metal-binding</keyword>
<gene>
    <name evidence="15" type="ORF">CGK74_08260</name>
</gene>
<feature type="domain" description="Peptidase M50" evidence="14">
    <location>
        <begin position="141"/>
        <end position="172"/>
    </location>
</feature>
<dbReference type="PANTHER" id="PTHR35864">
    <property type="entry name" value="ZINC METALLOPROTEASE MJ0611-RELATED"/>
    <property type="match status" value="1"/>
</dbReference>
<evidence type="ECO:0000256" key="9">
    <source>
        <dbReference type="ARBA" id="ARBA00022833"/>
    </source>
</evidence>
<evidence type="ECO:0000256" key="1">
    <source>
        <dbReference type="ARBA" id="ARBA00001947"/>
    </source>
</evidence>
<dbReference type="RefSeq" id="WP_094268026.1">
    <property type="nucleotide sequence ID" value="NZ_NOIH01000008.1"/>
</dbReference>
<evidence type="ECO:0000256" key="7">
    <source>
        <dbReference type="ARBA" id="ARBA00022723"/>
    </source>
</evidence>
<dbReference type="InterPro" id="IPR008915">
    <property type="entry name" value="Peptidase_M50"/>
</dbReference>